<evidence type="ECO:0000259" key="3">
    <source>
        <dbReference type="PROSITE" id="PS50158"/>
    </source>
</evidence>
<dbReference type="InterPro" id="IPR036875">
    <property type="entry name" value="Znf_CCHC_sf"/>
</dbReference>
<dbReference type="SMART" id="SM00343">
    <property type="entry name" value="ZnF_C2HC"/>
    <property type="match status" value="1"/>
</dbReference>
<gene>
    <name evidence="4" type="ORF">TDIB3V08_LOCUS6964</name>
</gene>
<feature type="domain" description="CCHC-type" evidence="3">
    <location>
        <begin position="24"/>
        <end position="38"/>
    </location>
</feature>
<evidence type="ECO:0000313" key="4">
    <source>
        <dbReference type="EMBL" id="CAD7200752.1"/>
    </source>
</evidence>
<organism evidence="4">
    <name type="scientific">Timema douglasi</name>
    <name type="common">Walking stick</name>
    <dbReference type="NCBI Taxonomy" id="61478"/>
    <lineage>
        <taxon>Eukaryota</taxon>
        <taxon>Metazoa</taxon>
        <taxon>Ecdysozoa</taxon>
        <taxon>Arthropoda</taxon>
        <taxon>Hexapoda</taxon>
        <taxon>Insecta</taxon>
        <taxon>Pterygota</taxon>
        <taxon>Neoptera</taxon>
        <taxon>Polyneoptera</taxon>
        <taxon>Phasmatodea</taxon>
        <taxon>Timematodea</taxon>
        <taxon>Timematoidea</taxon>
        <taxon>Timematidae</taxon>
        <taxon>Timema</taxon>
    </lineage>
</organism>
<dbReference type="InterPro" id="IPR001878">
    <property type="entry name" value="Znf_CCHC"/>
</dbReference>
<name>A0A7R8VLJ1_TIMDO</name>
<sequence>MYSNNSQKSNQKPKNRSGIPRLTCYNCQRKGHYASDCPAPKEPRENGQQNTHSGRYQQGNFSAFSAEKQDVILMSAVTTEDNWTMALLYTRLIVVIISLKRLWKIRVLCLETTKDPKLSLTHKRIRLFGGYDAVIRFLPKGSARLTSVRARKRLGGHTGERARGKKGRHMEQRKGGEQRSGPCADVPVIARLTWNIPGADVCEYFLELERGADLAHVPDSHRCPSHESGCVAASPCVLFDGERSRSDLAKLVRRLSELKARVLSHSRARSSVATSHYNQCVLFYILVTRALARSVWPPPKHGGFLTSRRTPTVVAPISVPPPLNLSFRAEDWPIWSRRFRRFRQGSNLSSQSEERQVDVQKLTECTNHTVASTQQSSRQSNGSARNKICRNHATHDEVLRRAGGAALNVLGVFQSAIEWPGHHSLTKSFVVDILREPLVDILALEALLVFSWLQEVSSQSPLKTHKSFFSGLGKMTESYKLRLHKEQRLGHDDRIPVPLNASSMSTVNRVGRPLIQLSRLKVANLTSQSPWSFVSAPGGEYSWLSRRAVELFYESDAAVFMVFRVGAGRRIFLVVSTRCGIFLRISISGRHNNSCSSPAPIQP</sequence>
<keyword evidence="1" id="KW-0479">Metal-binding</keyword>
<dbReference type="EMBL" id="OA567739">
    <property type="protein sequence ID" value="CAD7200752.1"/>
    <property type="molecule type" value="Genomic_DNA"/>
</dbReference>
<keyword evidence="1" id="KW-0863">Zinc-finger</keyword>
<feature type="compositionally biased region" description="Low complexity" evidence="2">
    <location>
        <begin position="1"/>
        <end position="12"/>
    </location>
</feature>
<protein>
    <recommendedName>
        <fullName evidence="3">CCHC-type domain-containing protein</fullName>
    </recommendedName>
</protein>
<feature type="compositionally biased region" description="Polar residues" evidence="2">
    <location>
        <begin position="46"/>
        <end position="56"/>
    </location>
</feature>
<reference evidence="4" key="1">
    <citation type="submission" date="2020-11" db="EMBL/GenBank/DDBJ databases">
        <authorList>
            <person name="Tran Van P."/>
        </authorList>
    </citation>
    <scope>NUCLEOTIDE SEQUENCE</scope>
</reference>
<evidence type="ECO:0000256" key="2">
    <source>
        <dbReference type="SAM" id="MobiDB-lite"/>
    </source>
</evidence>
<accession>A0A7R8VLJ1</accession>
<proteinExistence type="predicted"/>
<dbReference type="Gene3D" id="4.10.60.10">
    <property type="entry name" value="Zinc finger, CCHC-type"/>
    <property type="match status" value="1"/>
</dbReference>
<dbReference type="AlphaFoldDB" id="A0A7R8VLJ1"/>
<feature type="region of interest" description="Disordered" evidence="2">
    <location>
        <begin position="154"/>
        <end position="182"/>
    </location>
</feature>
<dbReference type="GO" id="GO:0003676">
    <property type="term" value="F:nucleic acid binding"/>
    <property type="evidence" value="ECO:0007669"/>
    <property type="project" value="InterPro"/>
</dbReference>
<feature type="region of interest" description="Disordered" evidence="2">
    <location>
        <begin position="1"/>
        <end position="21"/>
    </location>
</feature>
<dbReference type="Pfam" id="PF00098">
    <property type="entry name" value="zf-CCHC"/>
    <property type="match status" value="1"/>
</dbReference>
<evidence type="ECO:0000256" key="1">
    <source>
        <dbReference type="PROSITE-ProRule" id="PRU00047"/>
    </source>
</evidence>
<dbReference type="SUPFAM" id="SSF57756">
    <property type="entry name" value="Retrovirus zinc finger-like domains"/>
    <property type="match status" value="1"/>
</dbReference>
<dbReference type="PROSITE" id="PS50158">
    <property type="entry name" value="ZF_CCHC"/>
    <property type="match status" value="1"/>
</dbReference>
<dbReference type="GO" id="GO:0008270">
    <property type="term" value="F:zinc ion binding"/>
    <property type="evidence" value="ECO:0007669"/>
    <property type="project" value="UniProtKB-KW"/>
</dbReference>
<feature type="region of interest" description="Disordered" evidence="2">
    <location>
        <begin position="33"/>
        <end position="56"/>
    </location>
</feature>
<keyword evidence="1" id="KW-0862">Zinc</keyword>